<proteinExistence type="inferred from homology"/>
<dbReference type="EMBL" id="VUMO01000002">
    <property type="protein sequence ID" value="MSS19209.1"/>
    <property type="molecule type" value="Genomic_DNA"/>
</dbReference>
<dbReference type="GO" id="GO:0004674">
    <property type="term" value="F:protein serine/threonine kinase activity"/>
    <property type="evidence" value="ECO:0007669"/>
    <property type="project" value="TreeGrafter"/>
</dbReference>
<evidence type="ECO:0000256" key="1">
    <source>
        <dbReference type="ARBA" id="ARBA00010164"/>
    </source>
</evidence>
<dbReference type="AlphaFoldDB" id="A0A7X2T959"/>
<comment type="similarity">
    <text evidence="1">Belongs to the HipA Ser/Thr kinase family.</text>
</comment>
<dbReference type="PANTHER" id="PTHR37419">
    <property type="entry name" value="SERINE/THREONINE-PROTEIN KINASE TOXIN HIPA"/>
    <property type="match status" value="1"/>
</dbReference>
<protein>
    <submittedName>
        <fullName evidence="6">Type II toxin-antitoxin system HipA family toxin</fullName>
    </submittedName>
</protein>
<evidence type="ECO:0000256" key="2">
    <source>
        <dbReference type="ARBA" id="ARBA00022679"/>
    </source>
</evidence>
<accession>A0A7X2T959</accession>
<gene>
    <name evidence="6" type="ORF">FYJ52_02120</name>
</gene>
<dbReference type="RefSeq" id="WP_154575616.1">
    <property type="nucleotide sequence ID" value="NZ_VUMO01000002.1"/>
</dbReference>
<dbReference type="Proteomes" id="UP000461754">
    <property type="component" value="Unassembled WGS sequence"/>
</dbReference>
<dbReference type="Pfam" id="PF13657">
    <property type="entry name" value="Couple_hipA"/>
    <property type="match status" value="1"/>
</dbReference>
<sequence>MSVLDVAIEICGQPVLVGTLSGTSAAPPQFQYASDYLSRENARPISLHLPLQSDPFSPETTKNYFEGLLPEGFTRRSVAAWMHIDADDYLTLLKMLGRECLGAITISDPSEPAISPDYEPLSMSQVHDLANEGVTVSAALVTKAHLSLTGASGKVGLYHSPDTGAWFLPRGTAPSTHIVKQSHVRLDNIVTNEQLMLTTAERLGIPVPQSFIVNVGSGRDQDVLLATRRYDRTFSRSTPTLNGMPMPQRLHQEDFAQALGISSEHKYEGPDDHYLPRMFELLRRYSANPIVDQLKLWDLVIFNFLIGNTDNHLKNFSLLYDENLAAIRLAPAYDLISTSIYPSSTRSMAFKIGDHLSLDDITPADFACAAKACGLGAKIAAQHLHRLSQSFVPALQAATASLVDQGFVNAKRLADRVLKTGGWEQFA</sequence>
<evidence type="ECO:0000313" key="6">
    <source>
        <dbReference type="EMBL" id="MSS19209.1"/>
    </source>
</evidence>
<evidence type="ECO:0000256" key="3">
    <source>
        <dbReference type="ARBA" id="ARBA00022777"/>
    </source>
</evidence>
<evidence type="ECO:0000259" key="5">
    <source>
        <dbReference type="Pfam" id="PF13657"/>
    </source>
</evidence>
<organism evidence="6 7">
    <name type="scientific">Pseudoramibacter porci</name>
    <dbReference type="NCBI Taxonomy" id="2606631"/>
    <lineage>
        <taxon>Bacteria</taxon>
        <taxon>Bacillati</taxon>
        <taxon>Bacillota</taxon>
        <taxon>Clostridia</taxon>
        <taxon>Eubacteriales</taxon>
        <taxon>Eubacteriaceae</taxon>
        <taxon>Pseudoramibacter</taxon>
    </lineage>
</organism>
<keyword evidence="2" id="KW-0808">Transferase</keyword>
<dbReference type="Pfam" id="PF07804">
    <property type="entry name" value="HipA_C"/>
    <property type="match status" value="1"/>
</dbReference>
<keyword evidence="3" id="KW-0418">Kinase</keyword>
<keyword evidence="7" id="KW-1185">Reference proteome</keyword>
<dbReference type="CDD" id="cd17793">
    <property type="entry name" value="HipA"/>
    <property type="match status" value="1"/>
</dbReference>
<reference evidence="6 7" key="1">
    <citation type="submission" date="2019-08" db="EMBL/GenBank/DDBJ databases">
        <title>In-depth cultivation of the pig gut microbiome towards novel bacterial diversity and tailored functional studies.</title>
        <authorList>
            <person name="Wylensek D."/>
            <person name="Hitch T.C.A."/>
            <person name="Clavel T."/>
        </authorList>
    </citation>
    <scope>NUCLEOTIDE SEQUENCE [LARGE SCALE GENOMIC DNA]</scope>
    <source>
        <strain evidence="6 7">RF-744-FAT-4</strain>
    </source>
</reference>
<feature type="domain" description="HipA-like C-terminal" evidence="4">
    <location>
        <begin position="146"/>
        <end position="392"/>
    </location>
</feature>
<evidence type="ECO:0000313" key="7">
    <source>
        <dbReference type="Proteomes" id="UP000461754"/>
    </source>
</evidence>
<dbReference type="GO" id="GO:0005829">
    <property type="term" value="C:cytosol"/>
    <property type="evidence" value="ECO:0007669"/>
    <property type="project" value="TreeGrafter"/>
</dbReference>
<dbReference type="NCBIfam" id="TIGR03071">
    <property type="entry name" value="couple_hipA"/>
    <property type="match status" value="1"/>
</dbReference>
<comment type="caution">
    <text evidence="6">The sequence shown here is derived from an EMBL/GenBank/DDBJ whole genome shotgun (WGS) entry which is preliminary data.</text>
</comment>
<evidence type="ECO:0000259" key="4">
    <source>
        <dbReference type="Pfam" id="PF07804"/>
    </source>
</evidence>
<dbReference type="InterPro" id="IPR017508">
    <property type="entry name" value="HipA_N1"/>
</dbReference>
<feature type="domain" description="HipA N-terminal subdomain 1" evidence="5">
    <location>
        <begin position="15"/>
        <end position="106"/>
    </location>
</feature>
<name>A0A7X2T959_9FIRM</name>
<dbReference type="PANTHER" id="PTHR37419:SF1">
    <property type="entry name" value="SERINE_THREONINE-PROTEIN KINASE TOXIN HIPA"/>
    <property type="match status" value="1"/>
</dbReference>
<dbReference type="InterPro" id="IPR052028">
    <property type="entry name" value="HipA_Ser/Thr_kinase"/>
</dbReference>
<dbReference type="Gene3D" id="1.10.1070.20">
    <property type="match status" value="1"/>
</dbReference>
<dbReference type="InterPro" id="IPR012893">
    <property type="entry name" value="HipA-like_C"/>
</dbReference>